<dbReference type="InterPro" id="IPR027417">
    <property type="entry name" value="P-loop_NTPase"/>
</dbReference>
<dbReference type="GO" id="GO:0046677">
    <property type="term" value="P:response to antibiotic"/>
    <property type="evidence" value="ECO:0007669"/>
    <property type="project" value="UniProtKB-KW"/>
</dbReference>
<comment type="similarity">
    <text evidence="2">Belongs to the ABC transporter superfamily.</text>
</comment>
<evidence type="ECO:0000313" key="9">
    <source>
        <dbReference type="EMBL" id="TFC03556.1"/>
    </source>
</evidence>
<feature type="region of interest" description="Disordered" evidence="7">
    <location>
        <begin position="1"/>
        <end position="43"/>
    </location>
</feature>
<comment type="subcellular location">
    <subcellularLocation>
        <location evidence="1">Cell membrane</location>
        <topology evidence="1">Peripheral membrane protein</topology>
    </subcellularLocation>
</comment>
<dbReference type="InterPro" id="IPR050763">
    <property type="entry name" value="ABC_transporter_ATP-binding"/>
</dbReference>
<dbReference type="InterPro" id="IPR003439">
    <property type="entry name" value="ABC_transporter-like_ATP-bd"/>
</dbReference>
<dbReference type="SUPFAM" id="SSF52540">
    <property type="entry name" value="P-loop containing nucleoside triphosphate hydrolases"/>
    <property type="match status" value="1"/>
</dbReference>
<gene>
    <name evidence="9" type="ORF">E3O32_09585</name>
</gene>
<dbReference type="GO" id="GO:0005524">
    <property type="term" value="F:ATP binding"/>
    <property type="evidence" value="ECO:0007669"/>
    <property type="project" value="UniProtKB-KW"/>
</dbReference>
<evidence type="ECO:0000256" key="3">
    <source>
        <dbReference type="ARBA" id="ARBA00022448"/>
    </source>
</evidence>
<protein>
    <submittedName>
        <fullName evidence="9">ATP-binding cassette domain-containing protein</fullName>
    </submittedName>
</protein>
<dbReference type="AlphaFoldDB" id="A0A4R8W9Z2"/>
<dbReference type="GO" id="GO:0005886">
    <property type="term" value="C:plasma membrane"/>
    <property type="evidence" value="ECO:0007669"/>
    <property type="project" value="UniProtKB-SubCell"/>
</dbReference>
<dbReference type="Gene3D" id="3.40.50.300">
    <property type="entry name" value="P-loop containing nucleotide triphosphate hydrolases"/>
    <property type="match status" value="1"/>
</dbReference>
<proteinExistence type="inferred from homology"/>
<feature type="domain" description="ABC transporter" evidence="8">
    <location>
        <begin position="78"/>
        <end position="223"/>
    </location>
</feature>
<evidence type="ECO:0000256" key="4">
    <source>
        <dbReference type="ARBA" id="ARBA00022741"/>
    </source>
</evidence>
<dbReference type="GO" id="GO:0016887">
    <property type="term" value="F:ATP hydrolysis activity"/>
    <property type="evidence" value="ECO:0007669"/>
    <property type="project" value="InterPro"/>
</dbReference>
<keyword evidence="4" id="KW-0547">Nucleotide-binding</keyword>
<keyword evidence="5 9" id="KW-0067">ATP-binding</keyword>
<evidence type="ECO:0000256" key="1">
    <source>
        <dbReference type="ARBA" id="ARBA00004202"/>
    </source>
</evidence>
<organism evidence="9 10">
    <name type="scientific">Cryobacterium mannosilyticum</name>
    <dbReference type="NCBI Taxonomy" id="1259190"/>
    <lineage>
        <taxon>Bacteria</taxon>
        <taxon>Bacillati</taxon>
        <taxon>Actinomycetota</taxon>
        <taxon>Actinomycetes</taxon>
        <taxon>Micrococcales</taxon>
        <taxon>Microbacteriaceae</taxon>
        <taxon>Cryobacterium</taxon>
    </lineage>
</organism>
<dbReference type="Pfam" id="PF00005">
    <property type="entry name" value="ABC_tran"/>
    <property type="match status" value="1"/>
</dbReference>
<accession>A0A4R8W9Z2</accession>
<evidence type="ECO:0000256" key="5">
    <source>
        <dbReference type="ARBA" id="ARBA00022840"/>
    </source>
</evidence>
<dbReference type="PANTHER" id="PTHR42711:SF5">
    <property type="entry name" value="ABC TRANSPORTER ATP-BINDING PROTEIN NATA"/>
    <property type="match status" value="1"/>
</dbReference>
<dbReference type="Proteomes" id="UP000297643">
    <property type="component" value="Unassembled WGS sequence"/>
</dbReference>
<keyword evidence="3" id="KW-0813">Transport</keyword>
<evidence type="ECO:0000313" key="10">
    <source>
        <dbReference type="Proteomes" id="UP000297643"/>
    </source>
</evidence>
<comment type="caution">
    <text evidence="9">The sequence shown here is derived from an EMBL/GenBank/DDBJ whole genome shotgun (WGS) entry which is preliminary data.</text>
</comment>
<sequence>MTALSRAGMAPAPGSSSHPPTRQYKYEGLQRTGGLRTDRNPTYTDWSVQKGKRFDVQSTVWADDLALEFKRGAVYGPLSFEVGHGLTVLCGPSGSGRTSLMLTLAGRMKPTSGSLTVLGQELPRRARRVQKRTGISGFHDIDNLEDSVTVGAAIREREAWVSPWWAFIRAVDDTEVRRVCAAVFGDVPIPAADAVIWDLDEVQTVLLRAALALMNEPSILFFDQVEQVHSAESRRILWQRLAALVEGGTCVIASATAPDTELWSELGIEPTVILMNKENR</sequence>
<keyword evidence="6" id="KW-0046">Antibiotic resistance</keyword>
<evidence type="ECO:0000256" key="6">
    <source>
        <dbReference type="ARBA" id="ARBA00023251"/>
    </source>
</evidence>
<evidence type="ECO:0000256" key="2">
    <source>
        <dbReference type="ARBA" id="ARBA00005417"/>
    </source>
</evidence>
<dbReference type="EMBL" id="SOFM01000027">
    <property type="protein sequence ID" value="TFC03556.1"/>
    <property type="molecule type" value="Genomic_DNA"/>
</dbReference>
<dbReference type="PANTHER" id="PTHR42711">
    <property type="entry name" value="ABC TRANSPORTER ATP-BINDING PROTEIN"/>
    <property type="match status" value="1"/>
</dbReference>
<name>A0A4R8W9Z2_9MICO</name>
<keyword evidence="10" id="KW-1185">Reference proteome</keyword>
<evidence type="ECO:0000259" key="8">
    <source>
        <dbReference type="Pfam" id="PF00005"/>
    </source>
</evidence>
<reference evidence="9 10" key="1">
    <citation type="submission" date="2019-03" db="EMBL/GenBank/DDBJ databases">
        <title>Genomics of glacier-inhabiting Cryobacterium strains.</title>
        <authorList>
            <person name="Liu Q."/>
            <person name="Xin Y.-H."/>
        </authorList>
    </citation>
    <scope>NUCLEOTIDE SEQUENCE [LARGE SCALE GENOMIC DNA]</scope>
    <source>
        <strain evidence="9 10">RHLT2-21</strain>
    </source>
</reference>
<evidence type="ECO:0000256" key="7">
    <source>
        <dbReference type="SAM" id="MobiDB-lite"/>
    </source>
</evidence>